<dbReference type="SUPFAM" id="SSF46785">
    <property type="entry name" value="Winged helix' DNA-binding domain"/>
    <property type="match status" value="1"/>
</dbReference>
<keyword evidence="6" id="KW-1185">Reference proteome</keyword>
<evidence type="ECO:0000256" key="2">
    <source>
        <dbReference type="ARBA" id="ARBA00023125"/>
    </source>
</evidence>
<reference evidence="5 6" key="1">
    <citation type="submission" date="2017-05" db="EMBL/GenBank/DDBJ databases">
        <title>Vagococcus spp. assemblies.</title>
        <authorList>
            <person name="Gulvik C.A."/>
        </authorList>
    </citation>
    <scope>NUCLEOTIDE SEQUENCE [LARGE SCALE GENOMIC DNA]</scope>
    <source>
        <strain evidence="5 6">CCUG 41755</strain>
    </source>
</reference>
<dbReference type="GO" id="GO:0003677">
    <property type="term" value="F:DNA binding"/>
    <property type="evidence" value="ECO:0007669"/>
    <property type="project" value="UniProtKB-KW"/>
</dbReference>
<protein>
    <submittedName>
        <fullName evidence="5">GntR family transcriptional regulator</fullName>
    </submittedName>
</protein>
<keyword evidence="3" id="KW-0804">Transcription</keyword>
<keyword evidence="1" id="KW-0805">Transcription regulation</keyword>
<dbReference type="OrthoDB" id="362473at2"/>
<dbReference type="InterPro" id="IPR000524">
    <property type="entry name" value="Tscrpt_reg_HTH_GntR"/>
</dbReference>
<dbReference type="InterPro" id="IPR036388">
    <property type="entry name" value="WH-like_DNA-bd_sf"/>
</dbReference>
<comment type="caution">
    <text evidence="5">The sequence shown here is derived from an EMBL/GenBank/DDBJ whole genome shotgun (WGS) entry which is preliminary data.</text>
</comment>
<evidence type="ECO:0000313" key="6">
    <source>
        <dbReference type="Proteomes" id="UP000287101"/>
    </source>
</evidence>
<sequence length="129" mass="14459">MLINKTSPKPFYEQVVLGIKEDILQGILQPGDKLLSVREMANFLMVNPNTVSKAYKTLEADGAIVTVRGKGTFVNELEKEFRNEKEIEKVKKQFQSLVIEASYLNISKEELSGWLNETHEGLGGADNES</sequence>
<evidence type="ECO:0000256" key="3">
    <source>
        <dbReference type="ARBA" id="ARBA00023163"/>
    </source>
</evidence>
<dbReference type="SMART" id="SM00345">
    <property type="entry name" value="HTH_GNTR"/>
    <property type="match status" value="1"/>
</dbReference>
<dbReference type="RefSeq" id="WP_126832203.1">
    <property type="nucleotide sequence ID" value="NZ_CBCRYB010000014.1"/>
</dbReference>
<evidence type="ECO:0000256" key="1">
    <source>
        <dbReference type="ARBA" id="ARBA00023015"/>
    </source>
</evidence>
<proteinExistence type="predicted"/>
<name>A0A430A6I1_9ENTE</name>
<dbReference type="PROSITE" id="PS50949">
    <property type="entry name" value="HTH_GNTR"/>
    <property type="match status" value="1"/>
</dbReference>
<dbReference type="PANTHER" id="PTHR38445:SF9">
    <property type="entry name" value="HTH-TYPE TRANSCRIPTIONAL REPRESSOR YTRA"/>
    <property type="match status" value="1"/>
</dbReference>
<dbReference type="PANTHER" id="PTHR38445">
    <property type="entry name" value="HTH-TYPE TRANSCRIPTIONAL REPRESSOR YTRA"/>
    <property type="match status" value="1"/>
</dbReference>
<dbReference type="Gene3D" id="1.10.10.10">
    <property type="entry name" value="Winged helix-like DNA-binding domain superfamily/Winged helix DNA-binding domain"/>
    <property type="match status" value="1"/>
</dbReference>
<dbReference type="CDD" id="cd07377">
    <property type="entry name" value="WHTH_GntR"/>
    <property type="match status" value="1"/>
</dbReference>
<dbReference type="AlphaFoldDB" id="A0A430A6I1"/>
<evidence type="ECO:0000313" key="5">
    <source>
        <dbReference type="EMBL" id="RSU02492.1"/>
    </source>
</evidence>
<accession>A0A430A6I1</accession>
<feature type="domain" description="HTH gntR-type" evidence="4">
    <location>
        <begin position="9"/>
        <end position="77"/>
    </location>
</feature>
<gene>
    <name evidence="5" type="ORF">CBF31_08990</name>
</gene>
<keyword evidence="2" id="KW-0238">DNA-binding</keyword>
<dbReference type="EMBL" id="NGJY01000003">
    <property type="protein sequence ID" value="RSU02492.1"/>
    <property type="molecule type" value="Genomic_DNA"/>
</dbReference>
<evidence type="ECO:0000259" key="4">
    <source>
        <dbReference type="PROSITE" id="PS50949"/>
    </source>
</evidence>
<organism evidence="5 6">
    <name type="scientific">Vagococcus fessus</name>
    <dbReference type="NCBI Taxonomy" id="120370"/>
    <lineage>
        <taxon>Bacteria</taxon>
        <taxon>Bacillati</taxon>
        <taxon>Bacillota</taxon>
        <taxon>Bacilli</taxon>
        <taxon>Lactobacillales</taxon>
        <taxon>Enterococcaceae</taxon>
        <taxon>Vagococcus</taxon>
    </lineage>
</organism>
<dbReference type="Proteomes" id="UP000287101">
    <property type="component" value="Unassembled WGS sequence"/>
</dbReference>
<dbReference type="GO" id="GO:0003700">
    <property type="term" value="F:DNA-binding transcription factor activity"/>
    <property type="evidence" value="ECO:0007669"/>
    <property type="project" value="InterPro"/>
</dbReference>
<dbReference type="Pfam" id="PF00392">
    <property type="entry name" value="GntR"/>
    <property type="match status" value="1"/>
</dbReference>
<dbReference type="InterPro" id="IPR036390">
    <property type="entry name" value="WH_DNA-bd_sf"/>
</dbReference>